<evidence type="ECO:0000313" key="2">
    <source>
        <dbReference type="EMBL" id="MBA4678595.1"/>
    </source>
</evidence>
<feature type="transmembrane region" description="Helical" evidence="1">
    <location>
        <begin position="30"/>
        <end position="48"/>
    </location>
</feature>
<reference evidence="2" key="1">
    <citation type="journal article" date="2013" name="J. Plant Res.">
        <title>Effect of fungi and light on seed germination of three Opuntia species from semiarid lands of central Mexico.</title>
        <authorList>
            <person name="Delgado-Sanchez P."/>
            <person name="Jimenez-Bremont J.F."/>
            <person name="Guerrero-Gonzalez Mde L."/>
            <person name="Flores J."/>
        </authorList>
    </citation>
    <scope>NUCLEOTIDE SEQUENCE</scope>
    <source>
        <tissue evidence="2">Cladode</tissue>
    </source>
</reference>
<sequence length="168" mass="19069">MEVMVLDPTMAQQWGRVLKVLLQWEVLEELLVVIVLLWVALMVGRSLVGLAQVSFHHLGCHLRVLWECHPLGHTRKPVVMGCLRLATYPRATPRHRLLLKVPLVGCIRECLITEVSESLGANCLNGFADYVIAENEMCRLLESTAAHVLLLPVLLLHFTCCRVFLQKW</sequence>
<dbReference type="AlphaFoldDB" id="A0A7C9B156"/>
<evidence type="ECO:0000256" key="1">
    <source>
        <dbReference type="SAM" id="Phobius"/>
    </source>
</evidence>
<name>A0A7C9B156_OPUST</name>
<dbReference type="EMBL" id="GISG01279778">
    <property type="protein sequence ID" value="MBA4678595.1"/>
    <property type="molecule type" value="Transcribed_RNA"/>
</dbReference>
<organism evidence="2">
    <name type="scientific">Opuntia streptacantha</name>
    <name type="common">Prickly pear cactus</name>
    <name type="synonym">Opuntia cardona</name>
    <dbReference type="NCBI Taxonomy" id="393608"/>
    <lineage>
        <taxon>Eukaryota</taxon>
        <taxon>Viridiplantae</taxon>
        <taxon>Streptophyta</taxon>
        <taxon>Embryophyta</taxon>
        <taxon>Tracheophyta</taxon>
        <taxon>Spermatophyta</taxon>
        <taxon>Magnoliopsida</taxon>
        <taxon>eudicotyledons</taxon>
        <taxon>Gunneridae</taxon>
        <taxon>Pentapetalae</taxon>
        <taxon>Caryophyllales</taxon>
        <taxon>Cactineae</taxon>
        <taxon>Cactaceae</taxon>
        <taxon>Opuntioideae</taxon>
        <taxon>Opuntia</taxon>
    </lineage>
</organism>
<protein>
    <submittedName>
        <fullName evidence="2">Uncharacterized protein</fullName>
    </submittedName>
</protein>
<proteinExistence type="predicted"/>
<feature type="transmembrane region" description="Helical" evidence="1">
    <location>
        <begin position="145"/>
        <end position="165"/>
    </location>
</feature>
<accession>A0A7C9B156</accession>
<reference evidence="2" key="2">
    <citation type="submission" date="2020-07" db="EMBL/GenBank/DDBJ databases">
        <authorList>
            <person name="Vera ALvarez R."/>
            <person name="Arias-Moreno D.M."/>
            <person name="Jimenez-Jacinto V."/>
            <person name="Jimenez-Bremont J.F."/>
            <person name="Swaminathan K."/>
            <person name="Moose S.P."/>
            <person name="Guerrero-Gonzalez M.L."/>
            <person name="Marino-Ramirez L."/>
            <person name="Landsman D."/>
            <person name="Rodriguez-Kessler M."/>
            <person name="Delgado-Sanchez P."/>
        </authorList>
    </citation>
    <scope>NUCLEOTIDE SEQUENCE</scope>
    <source>
        <tissue evidence="2">Cladode</tissue>
    </source>
</reference>
<keyword evidence="1" id="KW-1133">Transmembrane helix</keyword>
<keyword evidence="1" id="KW-0472">Membrane</keyword>
<keyword evidence="1" id="KW-0812">Transmembrane</keyword>